<dbReference type="Proteomes" id="UP000579647">
    <property type="component" value="Unassembled WGS sequence"/>
</dbReference>
<dbReference type="FunFam" id="3.40.50.300:FF:000356">
    <property type="entry name" value="DNA repair protein RecN"/>
    <property type="match status" value="1"/>
</dbReference>
<evidence type="ECO:0000256" key="10">
    <source>
        <dbReference type="SAM" id="Coils"/>
    </source>
</evidence>
<name>A0A840W8D1_9ACTN</name>
<evidence type="ECO:0000256" key="5">
    <source>
        <dbReference type="ARBA" id="ARBA00022763"/>
    </source>
</evidence>
<dbReference type="SUPFAM" id="SSF52540">
    <property type="entry name" value="P-loop containing nucleoside triphosphate hydrolases"/>
    <property type="match status" value="2"/>
</dbReference>
<organism evidence="12 13">
    <name type="scientific">Nocardiopsis metallicus</name>
    <dbReference type="NCBI Taxonomy" id="179819"/>
    <lineage>
        <taxon>Bacteria</taxon>
        <taxon>Bacillati</taxon>
        <taxon>Actinomycetota</taxon>
        <taxon>Actinomycetes</taxon>
        <taxon>Streptosporangiales</taxon>
        <taxon>Nocardiopsidaceae</taxon>
        <taxon>Nocardiopsis</taxon>
    </lineage>
</organism>
<dbReference type="GO" id="GO:0009432">
    <property type="term" value="P:SOS response"/>
    <property type="evidence" value="ECO:0007669"/>
    <property type="project" value="TreeGrafter"/>
</dbReference>
<proteinExistence type="inferred from homology"/>
<comment type="caution">
    <text evidence="12">The sequence shown here is derived from an EMBL/GenBank/DDBJ whole genome shotgun (WGS) entry which is preliminary data.</text>
</comment>
<dbReference type="Pfam" id="PF02463">
    <property type="entry name" value="SMC_N"/>
    <property type="match status" value="1"/>
</dbReference>
<dbReference type="GO" id="GO:0005524">
    <property type="term" value="F:ATP binding"/>
    <property type="evidence" value="ECO:0007669"/>
    <property type="project" value="UniProtKB-KW"/>
</dbReference>
<dbReference type="InterPro" id="IPR003395">
    <property type="entry name" value="RecF/RecN/SMC_N"/>
</dbReference>
<keyword evidence="10" id="KW-0175">Coiled coil</keyword>
<dbReference type="InterPro" id="IPR027417">
    <property type="entry name" value="P-loop_NTPase"/>
</dbReference>
<dbReference type="CDD" id="cd03241">
    <property type="entry name" value="ABC_RecN"/>
    <property type="match status" value="2"/>
</dbReference>
<dbReference type="PANTHER" id="PTHR11059">
    <property type="entry name" value="DNA REPAIR PROTEIN RECN"/>
    <property type="match status" value="1"/>
</dbReference>
<reference evidence="12 13" key="1">
    <citation type="submission" date="2020-08" db="EMBL/GenBank/DDBJ databases">
        <title>Sequencing the genomes of 1000 actinobacteria strains.</title>
        <authorList>
            <person name="Klenk H.-P."/>
        </authorList>
    </citation>
    <scope>NUCLEOTIDE SEQUENCE [LARGE SCALE GENOMIC DNA]</scope>
    <source>
        <strain evidence="12 13">DSM 44598</strain>
    </source>
</reference>
<evidence type="ECO:0000256" key="8">
    <source>
        <dbReference type="ARBA" id="ARBA00033408"/>
    </source>
</evidence>
<evidence type="ECO:0000256" key="1">
    <source>
        <dbReference type="ARBA" id="ARBA00003618"/>
    </source>
</evidence>
<evidence type="ECO:0000313" key="13">
    <source>
        <dbReference type="Proteomes" id="UP000579647"/>
    </source>
</evidence>
<keyword evidence="13" id="KW-1185">Reference proteome</keyword>
<keyword evidence="5 9" id="KW-0227">DNA damage</keyword>
<dbReference type="RefSeq" id="WP_184365283.1">
    <property type="nucleotide sequence ID" value="NZ_BAAAKM010000176.1"/>
</dbReference>
<comment type="similarity">
    <text evidence="2 9">Belongs to the RecN family.</text>
</comment>
<evidence type="ECO:0000256" key="3">
    <source>
        <dbReference type="ARBA" id="ARBA00021315"/>
    </source>
</evidence>
<feature type="coiled-coil region" evidence="10">
    <location>
        <begin position="344"/>
        <end position="371"/>
    </location>
</feature>
<gene>
    <name evidence="12" type="ORF">HNR07_002770</name>
</gene>
<dbReference type="GO" id="GO:0006281">
    <property type="term" value="P:DNA repair"/>
    <property type="evidence" value="ECO:0007669"/>
    <property type="project" value="UniProtKB-KW"/>
</dbReference>
<dbReference type="Gene3D" id="3.40.50.300">
    <property type="entry name" value="P-loop containing nucleotide triphosphate hydrolases"/>
    <property type="match status" value="2"/>
</dbReference>
<evidence type="ECO:0000313" key="12">
    <source>
        <dbReference type="EMBL" id="MBB5491633.1"/>
    </source>
</evidence>
<dbReference type="EMBL" id="JACHDO010000001">
    <property type="protein sequence ID" value="MBB5491633.1"/>
    <property type="molecule type" value="Genomic_DNA"/>
</dbReference>
<evidence type="ECO:0000256" key="9">
    <source>
        <dbReference type="PIRNR" id="PIRNR003128"/>
    </source>
</evidence>
<dbReference type="GO" id="GO:0006310">
    <property type="term" value="P:DNA recombination"/>
    <property type="evidence" value="ECO:0007669"/>
    <property type="project" value="InterPro"/>
</dbReference>
<dbReference type="PANTHER" id="PTHR11059:SF0">
    <property type="entry name" value="DNA REPAIR PROTEIN RECN"/>
    <property type="match status" value="1"/>
</dbReference>
<feature type="coiled-coil region" evidence="10">
    <location>
        <begin position="162"/>
        <end position="193"/>
    </location>
</feature>
<keyword evidence="4" id="KW-0547">Nucleotide-binding</keyword>
<evidence type="ECO:0000256" key="7">
    <source>
        <dbReference type="ARBA" id="ARBA00023204"/>
    </source>
</evidence>
<keyword evidence="6" id="KW-0067">ATP-binding</keyword>
<feature type="domain" description="RecF/RecN/SMC N-terminal" evidence="11">
    <location>
        <begin position="2"/>
        <end position="518"/>
    </location>
</feature>
<dbReference type="NCBIfam" id="TIGR00634">
    <property type="entry name" value="recN"/>
    <property type="match status" value="1"/>
</dbReference>
<evidence type="ECO:0000259" key="11">
    <source>
        <dbReference type="Pfam" id="PF02463"/>
    </source>
</evidence>
<keyword evidence="7 9" id="KW-0234">DNA repair</keyword>
<dbReference type="GO" id="GO:0043590">
    <property type="term" value="C:bacterial nucleoid"/>
    <property type="evidence" value="ECO:0007669"/>
    <property type="project" value="TreeGrafter"/>
</dbReference>
<dbReference type="PIRSF" id="PIRSF003128">
    <property type="entry name" value="RecN"/>
    <property type="match status" value="1"/>
</dbReference>
<comment type="function">
    <text evidence="1 9">May be involved in recombinational repair of damaged DNA.</text>
</comment>
<dbReference type="FunFam" id="3.40.50.300:FF:000319">
    <property type="entry name" value="DNA repair protein RecN"/>
    <property type="match status" value="1"/>
</dbReference>
<dbReference type="AlphaFoldDB" id="A0A840W8D1"/>
<evidence type="ECO:0000256" key="6">
    <source>
        <dbReference type="ARBA" id="ARBA00022840"/>
    </source>
</evidence>
<dbReference type="InterPro" id="IPR004604">
    <property type="entry name" value="DNA_recomb/repair_RecN"/>
</dbReference>
<protein>
    <recommendedName>
        <fullName evidence="3 9">DNA repair protein RecN</fullName>
    </recommendedName>
    <alternativeName>
        <fullName evidence="8 9">Recombination protein N</fullName>
    </alternativeName>
</protein>
<evidence type="ECO:0000256" key="2">
    <source>
        <dbReference type="ARBA" id="ARBA00009441"/>
    </source>
</evidence>
<evidence type="ECO:0000256" key="4">
    <source>
        <dbReference type="ARBA" id="ARBA00022741"/>
    </source>
</evidence>
<accession>A0A840W8D1</accession>
<sequence length="570" mass="60612">MLEEVRIQGLGVIDDAVLELSPGLTVVTGETGAGKTMVVTGLGLLFGGRADPQRVRPGADRAVVEGRLTVPRGGRVADRVLEAGGDIDDDVLILTRAVSAEGRSRATMGGRSAPVSLLAYLADDLVAVHGQSDQQRLLRADRQRSSLDRFAGEDLAKALKRYSSAYRRYREVSAELDELVERARERAQEADMLRFGVEEITAAEPLPGEDEELLAEETRLAHADGLRVASTTAHEALAGDPAAADVQADVVGLLSAARQAVGSVREHDAELAAIGDRLDEASYILTDAATELASYAESVDADPARLAAIQERRALLTQLSRKYGATTDEVLAWAENAAKRLGELDGDDERIDALRAEADELYARMDEAATALTGIRTAAAERFGAAVTEELTALAMPHARVSVRITTGEEFGQHGRDEVELLLAPHPSSPPLALHKGASGGELSRVMLAIEVVFAGADPVPTFVFDEVDAGVGGKAAVEIGRRLARLAQRAQVIVVTHLPQVAAFADAHLVVEKSTEGLVTESGVVRLDRGGRVRELSRMLAGLEDSELGRAHAEELLDNADPDRAYPAA</sequence>